<reference evidence="7 8" key="1">
    <citation type="journal article" date="2015" name="ISME J.">
        <title>Draft Genome Sequence of Streptomyces incarnatus NRRL8089, which Produces the Nucleoside Antibiotic Sinefungin.</title>
        <authorList>
            <person name="Oshima K."/>
            <person name="Hattori M."/>
            <person name="Shimizu H."/>
            <person name="Fukuda K."/>
            <person name="Nemoto M."/>
            <person name="Inagaki K."/>
            <person name="Tamura T."/>
        </authorList>
    </citation>
    <scope>NUCLEOTIDE SEQUENCE [LARGE SCALE GENOMIC DNA]</scope>
    <source>
        <strain evidence="7 8">NRRL 8089</strain>
    </source>
</reference>
<evidence type="ECO:0000256" key="6">
    <source>
        <dbReference type="SAM" id="Phobius"/>
    </source>
</evidence>
<dbReference type="Proteomes" id="UP000035366">
    <property type="component" value="Chromosome"/>
</dbReference>
<dbReference type="EMBL" id="CP011497">
    <property type="protein sequence ID" value="AKJ09703.1"/>
    <property type="molecule type" value="Genomic_DNA"/>
</dbReference>
<name>A0ABN4G750_9ACTN</name>
<evidence type="ECO:0000256" key="4">
    <source>
        <dbReference type="ARBA" id="ARBA00022989"/>
    </source>
</evidence>
<keyword evidence="5 6" id="KW-0472">Membrane</keyword>
<evidence type="ECO:0000313" key="7">
    <source>
        <dbReference type="EMBL" id="AKJ09703.1"/>
    </source>
</evidence>
<feature type="transmembrane region" description="Helical" evidence="6">
    <location>
        <begin position="100"/>
        <end position="119"/>
    </location>
</feature>
<dbReference type="Pfam" id="PF02133">
    <property type="entry name" value="Transp_cyt_pur"/>
    <property type="match status" value="1"/>
</dbReference>
<protein>
    <recommendedName>
        <fullName evidence="9">Nitrate reductase</fullName>
    </recommendedName>
</protein>
<evidence type="ECO:0000313" key="8">
    <source>
        <dbReference type="Proteomes" id="UP000035366"/>
    </source>
</evidence>
<evidence type="ECO:0008006" key="9">
    <source>
        <dbReference type="Google" id="ProtNLM"/>
    </source>
</evidence>
<evidence type="ECO:0000256" key="3">
    <source>
        <dbReference type="ARBA" id="ARBA00022692"/>
    </source>
</evidence>
<sequence>MRDPGTIPLDAALAVALGGDWVAIIHRGMDTVRRFEDWATPFLSRYGKNRTGGRSWYAGGWNWRAVVAFLAGGVLAVGGAGFKPLIDGRPIPALSSLADYGWAVGLGTSLVLYLALTLLTGRKEATP</sequence>
<keyword evidence="4 6" id="KW-1133">Transmembrane helix</keyword>
<comment type="subcellular location">
    <subcellularLocation>
        <location evidence="1">Membrane</location>
        <topology evidence="1">Multi-pass membrane protein</topology>
    </subcellularLocation>
</comment>
<gene>
    <name evidence="7" type="ORF">ABB07_06610</name>
</gene>
<keyword evidence="8" id="KW-1185">Reference proteome</keyword>
<proteinExistence type="inferred from homology"/>
<comment type="similarity">
    <text evidence="2">Belongs to the purine-cytosine permease (2.A.39) family.</text>
</comment>
<feature type="transmembrane region" description="Helical" evidence="6">
    <location>
        <begin position="61"/>
        <end position="80"/>
    </location>
</feature>
<dbReference type="InterPro" id="IPR001248">
    <property type="entry name" value="Pur-cyt_permease"/>
</dbReference>
<evidence type="ECO:0000256" key="5">
    <source>
        <dbReference type="ARBA" id="ARBA00023136"/>
    </source>
</evidence>
<keyword evidence="3 6" id="KW-0812">Transmembrane</keyword>
<evidence type="ECO:0000256" key="2">
    <source>
        <dbReference type="ARBA" id="ARBA00008974"/>
    </source>
</evidence>
<organism evidence="7 8">
    <name type="scientific">Streptomyces incarnatus</name>
    <dbReference type="NCBI Taxonomy" id="665007"/>
    <lineage>
        <taxon>Bacteria</taxon>
        <taxon>Bacillati</taxon>
        <taxon>Actinomycetota</taxon>
        <taxon>Actinomycetes</taxon>
        <taxon>Kitasatosporales</taxon>
        <taxon>Streptomycetaceae</taxon>
        <taxon>Streptomyces</taxon>
    </lineage>
</organism>
<accession>A0ABN4G750</accession>
<evidence type="ECO:0000256" key="1">
    <source>
        <dbReference type="ARBA" id="ARBA00004141"/>
    </source>
</evidence>